<dbReference type="Pfam" id="PF01248">
    <property type="entry name" value="Ribosomal_L7Ae"/>
    <property type="match status" value="1"/>
</dbReference>
<proteinExistence type="predicted"/>
<dbReference type="Proteomes" id="UP000481043">
    <property type="component" value="Unassembled WGS sequence"/>
</dbReference>
<dbReference type="RefSeq" id="WP_163176597.1">
    <property type="nucleotide sequence ID" value="NZ_JAAIWM010000001.1"/>
</dbReference>
<name>A0A6M0Q257_9BACI</name>
<protein>
    <submittedName>
        <fullName evidence="2">YlxQ family RNA-binding protein</fullName>
    </submittedName>
</protein>
<sequence length="101" mass="11385">MNQQPWKSLVGLATRARKITSGEELVVKEIQRNKVKLVLLSKDASANTEKKISDKCTFYKVPLRRVENRYELGEAIGKDARVVVGILDEGFAKKLNALLEE</sequence>
<accession>A0A6M0Q257</accession>
<dbReference type="NCBIfam" id="NF005825">
    <property type="entry name" value="PRK07714.1"/>
    <property type="match status" value="1"/>
</dbReference>
<keyword evidence="3" id="KW-1185">Reference proteome</keyword>
<evidence type="ECO:0000259" key="1">
    <source>
        <dbReference type="Pfam" id="PF01248"/>
    </source>
</evidence>
<gene>
    <name evidence="2" type="ORF">G4D63_00440</name>
</gene>
<dbReference type="AlphaFoldDB" id="A0A6M0Q257"/>
<dbReference type="InterPro" id="IPR004038">
    <property type="entry name" value="Ribosomal_eL8/eL30/eS12/Gad45"/>
</dbReference>
<comment type="caution">
    <text evidence="2">The sequence shown here is derived from an EMBL/GenBank/DDBJ whole genome shotgun (WGS) entry which is preliminary data.</text>
</comment>
<evidence type="ECO:0000313" key="3">
    <source>
        <dbReference type="Proteomes" id="UP000481043"/>
    </source>
</evidence>
<dbReference type="SUPFAM" id="SSF55315">
    <property type="entry name" value="L30e-like"/>
    <property type="match status" value="1"/>
</dbReference>
<dbReference type="EMBL" id="JAAIWM010000001">
    <property type="protein sequence ID" value="NEY70193.1"/>
    <property type="molecule type" value="Genomic_DNA"/>
</dbReference>
<reference evidence="2 3" key="1">
    <citation type="submission" date="2020-02" db="EMBL/GenBank/DDBJ databases">
        <title>Bacillus aquiflavi sp. nov., isolated from yellow water of strong flavor Chinese baijiu in Yibin region of China.</title>
        <authorList>
            <person name="Xie J."/>
        </authorList>
    </citation>
    <scope>NUCLEOTIDE SEQUENCE [LARGE SCALE GENOMIC DNA]</scope>
    <source>
        <strain evidence="2 3">SA4</strain>
    </source>
</reference>
<dbReference type="InterPro" id="IPR029064">
    <property type="entry name" value="Ribosomal_eL30-like_sf"/>
</dbReference>
<feature type="domain" description="Ribosomal protein eL8/eL30/eS12/Gadd45" evidence="1">
    <location>
        <begin position="6"/>
        <end position="95"/>
    </location>
</feature>
<dbReference type="Gene3D" id="3.30.1330.30">
    <property type="match status" value="1"/>
</dbReference>
<evidence type="ECO:0000313" key="2">
    <source>
        <dbReference type="EMBL" id="NEY70193.1"/>
    </source>
</evidence>
<organism evidence="2 3">
    <name type="scientific">Bacillus mesophilus</name>
    <dbReference type="NCBI Taxonomy" id="1808955"/>
    <lineage>
        <taxon>Bacteria</taxon>
        <taxon>Bacillati</taxon>
        <taxon>Bacillota</taxon>
        <taxon>Bacilli</taxon>
        <taxon>Bacillales</taxon>
        <taxon>Bacillaceae</taxon>
        <taxon>Bacillus</taxon>
    </lineage>
</organism>